<dbReference type="InterPro" id="IPR000719">
    <property type="entry name" value="Prot_kinase_dom"/>
</dbReference>
<comment type="caution">
    <text evidence="2">The sequence shown here is derived from an EMBL/GenBank/DDBJ whole genome shotgun (WGS) entry which is preliminary data.</text>
</comment>
<organism evidence="2 3">
    <name type="scientific">Castilleja foliolosa</name>
    <dbReference type="NCBI Taxonomy" id="1961234"/>
    <lineage>
        <taxon>Eukaryota</taxon>
        <taxon>Viridiplantae</taxon>
        <taxon>Streptophyta</taxon>
        <taxon>Embryophyta</taxon>
        <taxon>Tracheophyta</taxon>
        <taxon>Spermatophyta</taxon>
        <taxon>Magnoliopsida</taxon>
        <taxon>eudicotyledons</taxon>
        <taxon>Gunneridae</taxon>
        <taxon>Pentapetalae</taxon>
        <taxon>asterids</taxon>
        <taxon>lamiids</taxon>
        <taxon>Lamiales</taxon>
        <taxon>Orobanchaceae</taxon>
        <taxon>Pedicularideae</taxon>
        <taxon>Castillejinae</taxon>
        <taxon>Castilleja</taxon>
    </lineage>
</organism>
<gene>
    <name evidence="2" type="ORF">CASFOL_026693</name>
</gene>
<dbReference type="PROSITE" id="PS50011">
    <property type="entry name" value="PROTEIN_KINASE_DOM"/>
    <property type="match status" value="1"/>
</dbReference>
<keyword evidence="3" id="KW-1185">Reference proteome</keyword>
<dbReference type="Gene3D" id="1.10.510.10">
    <property type="entry name" value="Transferase(Phosphotransferase) domain 1"/>
    <property type="match status" value="1"/>
</dbReference>
<dbReference type="PANTHER" id="PTHR27003:SF467">
    <property type="entry name" value="PROTEIN KINASE DOMAIN-CONTAINING PROTEIN"/>
    <property type="match status" value="1"/>
</dbReference>
<dbReference type="AlphaFoldDB" id="A0ABD3CKJ0"/>
<evidence type="ECO:0000313" key="3">
    <source>
        <dbReference type="Proteomes" id="UP001632038"/>
    </source>
</evidence>
<dbReference type="InterPro" id="IPR045272">
    <property type="entry name" value="ANXUR1/2-like"/>
</dbReference>
<dbReference type="InterPro" id="IPR011009">
    <property type="entry name" value="Kinase-like_dom_sf"/>
</dbReference>
<dbReference type="SUPFAM" id="SSF56112">
    <property type="entry name" value="Protein kinase-like (PK-like)"/>
    <property type="match status" value="1"/>
</dbReference>
<protein>
    <recommendedName>
        <fullName evidence="1">Protein kinase domain-containing protein</fullName>
    </recommendedName>
</protein>
<accession>A0ABD3CKJ0</accession>
<dbReference type="Pfam" id="PF00069">
    <property type="entry name" value="Pkinase"/>
    <property type="match status" value="1"/>
</dbReference>
<sequence length="168" mass="19220">MGQTAVAVKRLKSNSVQGANEFLMEIETLSELRHVNLVSLIGYCNQHREMILQRLNICIGAGRGLDYLHTGHRVIHRDVKTSNILLDENFVAKVSDFGLAKIRRRYASSTYFTSLRDQAIKLWNERRKYDLIEESLDGAFPEDEALNAFISLVHPNRIQLQTRYAVCA</sequence>
<dbReference type="Pfam" id="PF07714">
    <property type="entry name" value="PK_Tyr_Ser-Thr"/>
    <property type="match status" value="1"/>
</dbReference>
<feature type="domain" description="Protein kinase" evidence="1">
    <location>
        <begin position="1"/>
        <end position="168"/>
    </location>
</feature>
<dbReference type="PROSITE" id="PS00108">
    <property type="entry name" value="PROTEIN_KINASE_ST"/>
    <property type="match status" value="1"/>
</dbReference>
<dbReference type="InterPro" id="IPR008271">
    <property type="entry name" value="Ser/Thr_kinase_AS"/>
</dbReference>
<dbReference type="SMART" id="SM00220">
    <property type="entry name" value="S_TKc"/>
    <property type="match status" value="1"/>
</dbReference>
<dbReference type="EMBL" id="JAVIJP010000034">
    <property type="protein sequence ID" value="KAL3629471.1"/>
    <property type="molecule type" value="Genomic_DNA"/>
</dbReference>
<dbReference type="Proteomes" id="UP001632038">
    <property type="component" value="Unassembled WGS sequence"/>
</dbReference>
<reference evidence="3" key="1">
    <citation type="journal article" date="2024" name="IScience">
        <title>Strigolactones Initiate the Formation of Haustorium-like Structures in Castilleja.</title>
        <authorList>
            <person name="Buerger M."/>
            <person name="Peterson D."/>
            <person name="Chory J."/>
        </authorList>
    </citation>
    <scope>NUCLEOTIDE SEQUENCE [LARGE SCALE GENOMIC DNA]</scope>
</reference>
<dbReference type="InterPro" id="IPR001245">
    <property type="entry name" value="Ser-Thr/Tyr_kinase_cat_dom"/>
</dbReference>
<name>A0ABD3CKJ0_9LAMI</name>
<dbReference type="PANTHER" id="PTHR27003">
    <property type="entry name" value="OS07G0166700 PROTEIN"/>
    <property type="match status" value="1"/>
</dbReference>
<dbReference type="Gene3D" id="3.30.200.20">
    <property type="entry name" value="Phosphorylase Kinase, domain 1"/>
    <property type="match status" value="1"/>
</dbReference>
<evidence type="ECO:0000259" key="1">
    <source>
        <dbReference type="PROSITE" id="PS50011"/>
    </source>
</evidence>
<proteinExistence type="predicted"/>
<evidence type="ECO:0000313" key="2">
    <source>
        <dbReference type="EMBL" id="KAL3629471.1"/>
    </source>
</evidence>